<organism evidence="6 7">
    <name type="scientific">Hibiscus sabdariffa</name>
    <name type="common">roselle</name>
    <dbReference type="NCBI Taxonomy" id="183260"/>
    <lineage>
        <taxon>Eukaryota</taxon>
        <taxon>Viridiplantae</taxon>
        <taxon>Streptophyta</taxon>
        <taxon>Embryophyta</taxon>
        <taxon>Tracheophyta</taxon>
        <taxon>Spermatophyta</taxon>
        <taxon>Magnoliopsida</taxon>
        <taxon>eudicotyledons</taxon>
        <taxon>Gunneridae</taxon>
        <taxon>Pentapetalae</taxon>
        <taxon>rosids</taxon>
        <taxon>malvids</taxon>
        <taxon>Malvales</taxon>
        <taxon>Malvaceae</taxon>
        <taxon>Malvoideae</taxon>
        <taxon>Hibiscus</taxon>
    </lineage>
</organism>
<dbReference type="Proteomes" id="UP001396334">
    <property type="component" value="Unassembled WGS sequence"/>
</dbReference>
<dbReference type="InterPro" id="IPR011011">
    <property type="entry name" value="Znf_FYVE_PHD"/>
</dbReference>
<keyword evidence="1" id="KW-0479">Metal-binding</keyword>
<evidence type="ECO:0000313" key="6">
    <source>
        <dbReference type="EMBL" id="KAK8995166.1"/>
    </source>
</evidence>
<dbReference type="InterPro" id="IPR013083">
    <property type="entry name" value="Znf_RING/FYVE/PHD"/>
</dbReference>
<evidence type="ECO:0000256" key="1">
    <source>
        <dbReference type="ARBA" id="ARBA00022723"/>
    </source>
</evidence>
<dbReference type="Gene3D" id="3.30.40.10">
    <property type="entry name" value="Zinc/RING finger domain, C3HC4 (zinc finger)"/>
    <property type="match status" value="1"/>
</dbReference>
<gene>
    <name evidence="4" type="ORF">V6N11_069609</name>
    <name evidence="5" type="ORF">V6N11_069610</name>
    <name evidence="6" type="ORF">V6N11_069611</name>
</gene>
<dbReference type="EMBL" id="JBBPBN010000046">
    <property type="protein sequence ID" value="KAK8995166.1"/>
    <property type="molecule type" value="Genomic_DNA"/>
</dbReference>
<name>A0ABR2Q3A0_9ROSI</name>
<evidence type="ECO:0000313" key="4">
    <source>
        <dbReference type="EMBL" id="KAK8995164.1"/>
    </source>
</evidence>
<protein>
    <submittedName>
        <fullName evidence="6">Uncharacterized protein</fullName>
    </submittedName>
</protein>
<evidence type="ECO:0000256" key="3">
    <source>
        <dbReference type="ARBA" id="ARBA00022833"/>
    </source>
</evidence>
<dbReference type="SUPFAM" id="SSF57903">
    <property type="entry name" value="FYVE/PHD zinc finger"/>
    <property type="match status" value="1"/>
</dbReference>
<evidence type="ECO:0000313" key="5">
    <source>
        <dbReference type="EMBL" id="KAK8995165.1"/>
    </source>
</evidence>
<reference evidence="6 7" key="1">
    <citation type="journal article" date="2024" name="G3 (Bethesda)">
        <title>Genome assembly of Hibiscus sabdariffa L. provides insights into metabolisms of medicinal natural products.</title>
        <authorList>
            <person name="Kim T."/>
        </authorList>
    </citation>
    <scope>NUCLEOTIDE SEQUENCE [LARGE SCALE GENOMIC DNA]</scope>
    <source>
        <strain evidence="6">TK-2024</strain>
        <tissue evidence="6">Old leaves</tissue>
    </source>
</reference>
<accession>A0ABR2Q3A0</accession>
<proteinExistence type="predicted"/>
<comment type="caution">
    <text evidence="6">The sequence shown here is derived from an EMBL/GenBank/DDBJ whole genome shotgun (WGS) entry which is preliminary data.</text>
</comment>
<sequence length="84" mass="9113">MYSAPGHTTVSPDQPRYLLCCGSGYASNSYYVACEICEEWFHGDAYGVSSENISKIIGFSCQVCSKTTAPVCPNMVATRVDESQ</sequence>
<dbReference type="EMBL" id="JBBPBN010000046">
    <property type="protein sequence ID" value="KAK8995164.1"/>
    <property type="molecule type" value="Genomic_DNA"/>
</dbReference>
<keyword evidence="7" id="KW-1185">Reference proteome</keyword>
<evidence type="ECO:0000256" key="2">
    <source>
        <dbReference type="ARBA" id="ARBA00022771"/>
    </source>
</evidence>
<keyword evidence="3" id="KW-0862">Zinc</keyword>
<keyword evidence="2" id="KW-0863">Zinc-finger</keyword>
<evidence type="ECO:0000313" key="7">
    <source>
        <dbReference type="Proteomes" id="UP001396334"/>
    </source>
</evidence>
<dbReference type="EMBL" id="JBBPBN010000046">
    <property type="protein sequence ID" value="KAK8995165.1"/>
    <property type="molecule type" value="Genomic_DNA"/>
</dbReference>